<feature type="region of interest" description="Disordered" evidence="1">
    <location>
        <begin position="599"/>
        <end position="622"/>
    </location>
</feature>
<feature type="region of interest" description="Disordered" evidence="1">
    <location>
        <begin position="1"/>
        <end position="112"/>
    </location>
</feature>
<name>A0A8H3FBE8_9LECA</name>
<gene>
    <name evidence="3" type="ORF">HETSPECPRED_004586</name>
</gene>
<sequence length="622" mass="69982">MKNVQGRKAAQKATRAKDSKTKNGMQNAEKQSFSVQVDTSSSHLARSSRRQSPFASSQNTITLTTRDHVNHGGATGSSTGEESAARIDIDSPSRDNENLAMKTRSSPATNLQKVSENIASSLLSYKKPLSLKEKGSVKSNVSSKNTKGRSADSETDHVTVSKGSTTGKGDKSTRSGSEKQESRTSTSIQNVWFDFWSTIQDTSMKALTTLIGLAKWILWPILRALFKCSIWFLNILIVAWGILFLLCEGYIYLFGAERSGLDLTFSLACSLPGTRTVCKAVLCQSPNIERLLPTVCPIIDESENITQTFQETYGLLAQMAGSKEVMHLIPAQLTTHRMNFGYQIERFKIVMYDLAISSHDKDETLELQDHIYTILTVMPDFLTRFYGRIDSVVSIVHFETSVTQDAIDEILNNNSTMLVNQTLRQSEKDLNERCLDHAQTWRKDIEFLLTPGQVIATDLLQLEKKINSYKSHLETARQRTVHKRLQIVQKWPYGTRVTRWLLRKSIISWLSESEETRAYSEALNVCDDLSTEIQHFQPLFGSLLNQIRDINGGLMNLVIKLKLGTFRLEPGERGLTRLRNFYEDLDSFAEHVHAAVRQNQTPRIESSKHRSAIKDGISEDSG</sequence>
<protein>
    <submittedName>
        <fullName evidence="3">Uncharacterized protein</fullName>
    </submittedName>
</protein>
<feature type="transmembrane region" description="Helical" evidence="2">
    <location>
        <begin position="231"/>
        <end position="253"/>
    </location>
</feature>
<feature type="compositionally biased region" description="Polar residues" evidence="1">
    <location>
        <begin position="22"/>
        <end position="64"/>
    </location>
</feature>
<evidence type="ECO:0000313" key="3">
    <source>
        <dbReference type="EMBL" id="CAF9921571.1"/>
    </source>
</evidence>
<feature type="compositionally biased region" description="Basic and acidic residues" evidence="1">
    <location>
        <begin position="605"/>
        <end position="622"/>
    </location>
</feature>
<feature type="compositionally biased region" description="Basic and acidic residues" evidence="1">
    <location>
        <begin position="149"/>
        <end position="159"/>
    </location>
</feature>
<dbReference type="Proteomes" id="UP000664521">
    <property type="component" value="Unassembled WGS sequence"/>
</dbReference>
<comment type="caution">
    <text evidence="3">The sequence shown here is derived from an EMBL/GenBank/DDBJ whole genome shotgun (WGS) entry which is preliminary data.</text>
</comment>
<evidence type="ECO:0000313" key="4">
    <source>
        <dbReference type="Proteomes" id="UP000664521"/>
    </source>
</evidence>
<keyword evidence="2" id="KW-0812">Transmembrane</keyword>
<accession>A0A8H3FBE8</accession>
<keyword evidence="2" id="KW-1133">Transmembrane helix</keyword>
<evidence type="ECO:0000256" key="2">
    <source>
        <dbReference type="SAM" id="Phobius"/>
    </source>
</evidence>
<keyword evidence="4" id="KW-1185">Reference proteome</keyword>
<reference evidence="3" key="1">
    <citation type="submission" date="2021-03" db="EMBL/GenBank/DDBJ databases">
        <authorList>
            <person name="Tagirdzhanova G."/>
        </authorList>
    </citation>
    <scope>NUCLEOTIDE SEQUENCE</scope>
</reference>
<feature type="compositionally biased region" description="Basic and acidic residues" evidence="1">
    <location>
        <begin position="168"/>
        <end position="182"/>
    </location>
</feature>
<feature type="region of interest" description="Disordered" evidence="1">
    <location>
        <begin position="134"/>
        <end position="183"/>
    </location>
</feature>
<proteinExistence type="predicted"/>
<dbReference type="AlphaFoldDB" id="A0A8H3FBE8"/>
<organism evidence="3 4">
    <name type="scientific">Heterodermia speciosa</name>
    <dbReference type="NCBI Taxonomy" id="116794"/>
    <lineage>
        <taxon>Eukaryota</taxon>
        <taxon>Fungi</taxon>
        <taxon>Dikarya</taxon>
        <taxon>Ascomycota</taxon>
        <taxon>Pezizomycotina</taxon>
        <taxon>Lecanoromycetes</taxon>
        <taxon>OSLEUM clade</taxon>
        <taxon>Lecanoromycetidae</taxon>
        <taxon>Caliciales</taxon>
        <taxon>Physciaceae</taxon>
        <taxon>Heterodermia</taxon>
    </lineage>
</organism>
<keyword evidence="2" id="KW-0472">Membrane</keyword>
<evidence type="ECO:0000256" key="1">
    <source>
        <dbReference type="SAM" id="MobiDB-lite"/>
    </source>
</evidence>
<dbReference type="EMBL" id="CAJPDS010000028">
    <property type="protein sequence ID" value="CAF9921571.1"/>
    <property type="molecule type" value="Genomic_DNA"/>
</dbReference>
<feature type="compositionally biased region" description="Basic and acidic residues" evidence="1">
    <location>
        <begin position="83"/>
        <end position="97"/>
    </location>
</feature>
<feature type="compositionally biased region" description="Polar residues" evidence="1">
    <location>
        <begin position="103"/>
        <end position="112"/>
    </location>
</feature>